<protein>
    <submittedName>
        <fullName evidence="5">Protein kinase</fullName>
    </submittedName>
</protein>
<keyword evidence="6" id="KW-1185">Reference proteome</keyword>
<proteinExistence type="inferred from homology"/>
<dbReference type="Gene3D" id="1.10.1070.20">
    <property type="match status" value="1"/>
</dbReference>
<evidence type="ECO:0000256" key="2">
    <source>
        <dbReference type="ARBA" id="ARBA00022679"/>
    </source>
</evidence>
<dbReference type="GO" id="GO:0005829">
    <property type="term" value="C:cytosol"/>
    <property type="evidence" value="ECO:0007669"/>
    <property type="project" value="TreeGrafter"/>
</dbReference>
<dbReference type="PANTHER" id="PTHR37419">
    <property type="entry name" value="SERINE/THREONINE-PROTEIN KINASE TOXIN HIPA"/>
    <property type="match status" value="1"/>
</dbReference>
<dbReference type="InterPro" id="IPR052028">
    <property type="entry name" value="HipA_Ser/Thr_kinase"/>
</dbReference>
<evidence type="ECO:0000313" key="6">
    <source>
        <dbReference type="Proteomes" id="UP000230390"/>
    </source>
</evidence>
<sequence length="422" mass="47011">MSISKPVYVYLQRPDSGEWVTVGRYKAGRPGEGFFKYAPSYIDAGLAWGIDPRNLPFLPGTDLTAPRYQGLHDVLRDACPDAWGQALLRQEHNLPEGGPPLQYLLKASNLDRWGALAVGSSPKPPDAKMNNPGLPQLNDVVEELVALAARRPAIRPNVRARLVRTASVGGARPKATVRGELGQFWLVKPEIATDPANIPLLEHAAQQWGAASGLNFAKTVYHPAERGWSAVRVLRFDRTDRQRHMCVSAASLLQAEYPGLLQTDRWSYPRLAEELRLAGAPVEDRIELFGRMVFNAVCGNDDDHVRNHAIVYDADERRWRLAPAFDVVPNPVETPMRLQMQLSQGRFDITRDAVLTDAHRFGFTGAPEAIAYLDDLLKRITAGFDGAAQWLDHDWKQVLQERLSHQVSILSRGQSTNDRQGV</sequence>
<dbReference type="Proteomes" id="UP000230390">
    <property type="component" value="Unassembled WGS sequence"/>
</dbReference>
<comment type="similarity">
    <text evidence="1">Belongs to the HipA Ser/Thr kinase family.</text>
</comment>
<dbReference type="InterPro" id="IPR012893">
    <property type="entry name" value="HipA-like_C"/>
</dbReference>
<dbReference type="PANTHER" id="PTHR37419:SF8">
    <property type="entry name" value="TOXIN YJJJ"/>
    <property type="match status" value="1"/>
</dbReference>
<keyword evidence="2" id="KW-0808">Transferase</keyword>
<accession>A0A2G8TM82</accession>
<dbReference type="EMBL" id="PDOC01000001">
    <property type="protein sequence ID" value="PIL47104.1"/>
    <property type="molecule type" value="Genomic_DNA"/>
</dbReference>
<comment type="caution">
    <text evidence="5">The sequence shown here is derived from an EMBL/GenBank/DDBJ whole genome shotgun (WGS) entry which is preliminary data.</text>
</comment>
<gene>
    <name evidence="5" type="ORF">CR105_01435</name>
</gene>
<dbReference type="OrthoDB" id="9805913at2"/>
<evidence type="ECO:0000313" key="5">
    <source>
        <dbReference type="EMBL" id="PIL47104.1"/>
    </source>
</evidence>
<dbReference type="GO" id="GO:0004674">
    <property type="term" value="F:protein serine/threonine kinase activity"/>
    <property type="evidence" value="ECO:0007669"/>
    <property type="project" value="TreeGrafter"/>
</dbReference>
<dbReference type="Pfam" id="PF07804">
    <property type="entry name" value="HipA_C"/>
    <property type="match status" value="1"/>
</dbReference>
<organism evidence="5 6">
    <name type="scientific">Massilia eurypsychrophila</name>
    <dbReference type="NCBI Taxonomy" id="1485217"/>
    <lineage>
        <taxon>Bacteria</taxon>
        <taxon>Pseudomonadati</taxon>
        <taxon>Pseudomonadota</taxon>
        <taxon>Betaproteobacteria</taxon>
        <taxon>Burkholderiales</taxon>
        <taxon>Oxalobacteraceae</taxon>
        <taxon>Telluria group</taxon>
        <taxon>Massilia</taxon>
    </lineage>
</organism>
<evidence type="ECO:0000256" key="1">
    <source>
        <dbReference type="ARBA" id="ARBA00010164"/>
    </source>
</evidence>
<dbReference type="AlphaFoldDB" id="A0A2G8TM82"/>
<evidence type="ECO:0000256" key="3">
    <source>
        <dbReference type="ARBA" id="ARBA00022777"/>
    </source>
</evidence>
<keyword evidence="3 5" id="KW-0418">Kinase</keyword>
<name>A0A2G8TM82_9BURK</name>
<evidence type="ECO:0000259" key="4">
    <source>
        <dbReference type="Pfam" id="PF07804"/>
    </source>
</evidence>
<reference evidence="5 6" key="1">
    <citation type="submission" date="2017-10" db="EMBL/GenBank/DDBJ databases">
        <title>Massilia psychrophilum sp. nov., a novel purple-pigmented bacterium isolated from Tianshan glacier, Xinjiang Municipality, China.</title>
        <authorList>
            <person name="Wang H."/>
        </authorList>
    </citation>
    <scope>NUCLEOTIDE SEQUENCE [LARGE SCALE GENOMIC DNA]</scope>
    <source>
        <strain evidence="5 6">JCM 30074</strain>
    </source>
</reference>
<feature type="domain" description="HipA-like C-terminal" evidence="4">
    <location>
        <begin position="167"/>
        <end position="377"/>
    </location>
</feature>